<dbReference type="Pfam" id="PF07715">
    <property type="entry name" value="Plug"/>
    <property type="match status" value="1"/>
</dbReference>
<dbReference type="InterPro" id="IPR012910">
    <property type="entry name" value="Plug_dom"/>
</dbReference>
<evidence type="ECO:0000256" key="7">
    <source>
        <dbReference type="ARBA" id="ARBA00023065"/>
    </source>
</evidence>
<evidence type="ECO:0000256" key="5">
    <source>
        <dbReference type="ARBA" id="ARBA00022692"/>
    </source>
</evidence>
<accession>A0A7W2TUU0</accession>
<keyword evidence="6" id="KW-0408">Iron</keyword>
<proteinExistence type="inferred from homology"/>
<dbReference type="Gene3D" id="2.40.170.20">
    <property type="entry name" value="TonB-dependent receptor, beta-barrel domain"/>
    <property type="match status" value="1"/>
</dbReference>
<keyword evidence="8 12" id="KW-0798">TonB box</keyword>
<dbReference type="AlphaFoldDB" id="A0A7W2TUU0"/>
<dbReference type="PANTHER" id="PTHR32552:SF81">
    <property type="entry name" value="TONB-DEPENDENT OUTER MEMBRANE RECEPTOR"/>
    <property type="match status" value="1"/>
</dbReference>
<keyword evidence="2 11" id="KW-0813">Transport</keyword>
<dbReference type="InterPro" id="IPR039426">
    <property type="entry name" value="TonB-dep_rcpt-like"/>
</dbReference>
<dbReference type="PANTHER" id="PTHR32552">
    <property type="entry name" value="FERRICHROME IRON RECEPTOR-RELATED"/>
    <property type="match status" value="1"/>
</dbReference>
<evidence type="ECO:0000256" key="6">
    <source>
        <dbReference type="ARBA" id="ARBA00023004"/>
    </source>
</evidence>
<keyword evidence="7" id="KW-0406">Ion transport</keyword>
<dbReference type="PROSITE" id="PS52016">
    <property type="entry name" value="TONB_DEPENDENT_REC_3"/>
    <property type="match status" value="1"/>
</dbReference>
<reference evidence="15 16" key="1">
    <citation type="submission" date="2020-07" db="EMBL/GenBank/DDBJ databases">
        <title>Halieaceae bacterium, F7430, whole genome shotgun sequencing project.</title>
        <authorList>
            <person name="Jiang S."/>
            <person name="Liu Z.W."/>
            <person name="Du Z.J."/>
        </authorList>
    </citation>
    <scope>NUCLEOTIDE SEQUENCE [LARGE SCALE GENOMIC DNA]</scope>
    <source>
        <strain evidence="15 16">F7430</strain>
    </source>
</reference>
<dbReference type="GO" id="GO:0009279">
    <property type="term" value="C:cell outer membrane"/>
    <property type="evidence" value="ECO:0007669"/>
    <property type="project" value="UniProtKB-SubCell"/>
</dbReference>
<keyword evidence="15" id="KW-0675">Receptor</keyword>
<keyword evidence="3 11" id="KW-1134">Transmembrane beta strand</keyword>
<comment type="caution">
    <text evidence="15">The sequence shown here is derived from an EMBL/GenBank/DDBJ whole genome shotgun (WGS) entry which is preliminary data.</text>
</comment>
<evidence type="ECO:0000256" key="12">
    <source>
        <dbReference type="RuleBase" id="RU003357"/>
    </source>
</evidence>
<dbReference type="GO" id="GO:0006826">
    <property type="term" value="P:iron ion transport"/>
    <property type="evidence" value="ECO:0007669"/>
    <property type="project" value="UniProtKB-KW"/>
</dbReference>
<dbReference type="Pfam" id="PF00593">
    <property type="entry name" value="TonB_dep_Rec_b-barrel"/>
    <property type="match status" value="1"/>
</dbReference>
<name>A0A7W2TUU0_9GAMM</name>
<dbReference type="InterPro" id="IPR036942">
    <property type="entry name" value="Beta-barrel_TonB_sf"/>
</dbReference>
<comment type="similarity">
    <text evidence="11 12">Belongs to the TonB-dependent receptor family.</text>
</comment>
<evidence type="ECO:0000256" key="8">
    <source>
        <dbReference type="ARBA" id="ARBA00023077"/>
    </source>
</evidence>
<feature type="domain" description="TonB-dependent receptor-like beta-barrel" evidence="13">
    <location>
        <begin position="206"/>
        <end position="685"/>
    </location>
</feature>
<evidence type="ECO:0000256" key="1">
    <source>
        <dbReference type="ARBA" id="ARBA00004571"/>
    </source>
</evidence>
<protein>
    <submittedName>
        <fullName evidence="15">TonB-dependent receptor</fullName>
    </submittedName>
</protein>
<keyword evidence="10 11" id="KW-0998">Cell outer membrane</keyword>
<keyword evidence="16" id="KW-1185">Reference proteome</keyword>
<evidence type="ECO:0000259" key="13">
    <source>
        <dbReference type="Pfam" id="PF00593"/>
    </source>
</evidence>
<dbReference type="Proteomes" id="UP000539350">
    <property type="component" value="Unassembled WGS sequence"/>
</dbReference>
<keyword evidence="9 11" id="KW-0472">Membrane</keyword>
<dbReference type="EMBL" id="JACFXU010000013">
    <property type="protein sequence ID" value="MBA6412366.1"/>
    <property type="molecule type" value="Genomic_DNA"/>
</dbReference>
<evidence type="ECO:0000256" key="10">
    <source>
        <dbReference type="ARBA" id="ARBA00023237"/>
    </source>
</evidence>
<keyword evidence="4" id="KW-0410">Iron transport</keyword>
<keyword evidence="5 11" id="KW-0812">Transmembrane</keyword>
<comment type="subcellular location">
    <subcellularLocation>
        <location evidence="1 11">Cell outer membrane</location>
        <topology evidence="1 11">Multi-pass membrane protein</topology>
    </subcellularLocation>
</comment>
<evidence type="ECO:0000256" key="9">
    <source>
        <dbReference type="ARBA" id="ARBA00023136"/>
    </source>
</evidence>
<evidence type="ECO:0000259" key="14">
    <source>
        <dbReference type="Pfam" id="PF07715"/>
    </source>
</evidence>
<evidence type="ECO:0000313" key="16">
    <source>
        <dbReference type="Proteomes" id="UP000539350"/>
    </source>
</evidence>
<gene>
    <name evidence="15" type="ORF">H2508_04500</name>
</gene>
<evidence type="ECO:0000256" key="2">
    <source>
        <dbReference type="ARBA" id="ARBA00022448"/>
    </source>
</evidence>
<dbReference type="SUPFAM" id="SSF56935">
    <property type="entry name" value="Porins"/>
    <property type="match status" value="1"/>
</dbReference>
<evidence type="ECO:0000256" key="3">
    <source>
        <dbReference type="ARBA" id="ARBA00022452"/>
    </source>
</evidence>
<evidence type="ECO:0000256" key="4">
    <source>
        <dbReference type="ARBA" id="ARBA00022496"/>
    </source>
</evidence>
<organism evidence="15 16">
    <name type="scientific">Sediminihaliea albiluteola</name>
    <dbReference type="NCBI Taxonomy" id="2758564"/>
    <lineage>
        <taxon>Bacteria</taxon>
        <taxon>Pseudomonadati</taxon>
        <taxon>Pseudomonadota</taxon>
        <taxon>Gammaproteobacteria</taxon>
        <taxon>Cellvibrionales</taxon>
        <taxon>Halieaceae</taxon>
        <taxon>Sediminihaliea</taxon>
    </lineage>
</organism>
<sequence>MISAQKKTESLQSAPLSVAAFSESMLESQGISSLSDLSLQTPSLQSYDFPTSSSNLSIYVRGFGNGDSQTLTIDNPVGLYIDGIYLARTSGATIKLLDLERIEILRGPQGTLFGRNSSSGAVSFISRKPSDEFGAKVEAGAGNFGSWNAGFTIDAPISSELRTQFSYLNDKTDGWVKNRGPKINPVKQSSENYYMSDQEAYRFALNWDILDNLDLEYSYDLADADGTPPYYQLNRNSRQKKTTNLLTGGSSYRYVLPKSNTESSGHRLALNWVISDQLELKSITGYRKMDERSVQNWADTLFYAIDLDWSTKSTSQEFQLLGNAFDNRLDFIAGYFYFKEKGKKREEQFSSFNGLEVYALDPLAKPAASQSALLGGTSLGATLFDTELTSQAVYAQASYTPDILDSRLTLTAGLRYTEDERDALRALDPNKPHIIFQPGTNSLDFDRTDYTLVLDFAITDEINSYARYATGYRAGGSGERTLSFDLTFDNEESSAFELGLKSELFDRRLRLNTALFFTDYDDLIVTYDSSKAGFSSFIENVNAGKAKVDGLELDIIGLIGEASTITFNYTYLDSEVTKVIVPNNSFLLAGPPASDIDLRGQDLSDTFFFAQAPKHAYSLAIDHSWTLTNGMSLDAHLNYSWRDSVYSSPRGLPVDELGLLNARISLSNIKLADSTLRVSAWGKNLTNESELIYDLQGLGFQFNRPPSYGIDLRLDI</sequence>
<evidence type="ECO:0000313" key="15">
    <source>
        <dbReference type="EMBL" id="MBA6412366.1"/>
    </source>
</evidence>
<feature type="domain" description="TonB-dependent receptor plug" evidence="14">
    <location>
        <begin position="11"/>
        <end position="121"/>
    </location>
</feature>
<dbReference type="InterPro" id="IPR000531">
    <property type="entry name" value="Beta-barrel_TonB"/>
</dbReference>
<evidence type="ECO:0000256" key="11">
    <source>
        <dbReference type="PROSITE-ProRule" id="PRU01360"/>
    </source>
</evidence>